<protein>
    <submittedName>
        <fullName evidence="2">Uncharacterized protein</fullName>
    </submittedName>
</protein>
<name>D3V2Q5_XENBS</name>
<proteinExistence type="predicted"/>
<dbReference type="KEGG" id="xbo:XBJ1_1894"/>
<gene>
    <name evidence="2" type="ordered locus">XBJ1_1894</name>
</gene>
<dbReference type="eggNOG" id="COG3104">
    <property type="taxonomic scope" value="Bacteria"/>
</dbReference>
<evidence type="ECO:0000313" key="3">
    <source>
        <dbReference type="Proteomes" id="UP000002045"/>
    </source>
</evidence>
<reference evidence="2" key="1">
    <citation type="journal article" date="2011" name="PLoS ONE">
        <title>The entomopathogenic bacterial endosymbionts xenorhabdus and photorhabdus: convergent lifestyles from divergent genomes.</title>
        <authorList>
            <person name="Chaston J.M."/>
            <person name="Suen G."/>
            <person name="Tucker S.L."/>
            <person name="Andersen A.W."/>
            <person name="Bhasin A."/>
            <person name="Bode E."/>
            <person name="Bode H.B."/>
            <person name="Brachmann A.O."/>
            <person name="Cowles C.E."/>
            <person name="Cowles K.N."/>
            <person name="Darby C."/>
            <person name="de Leon L."/>
            <person name="Drace K."/>
            <person name="Du Z."/>
            <person name="Givaudan A."/>
            <person name="Herbert Tran E.E."/>
            <person name="Jewell K.A."/>
            <person name="Knack J.J."/>
            <person name="Krasomil-Osterfeld K.C."/>
            <person name="Kukor R."/>
            <person name="Lanois A."/>
            <person name="Latreille P."/>
            <person name="Leimgruber N.K."/>
            <person name="Lipke C.M."/>
            <person name="Liu R."/>
            <person name="Lu X."/>
            <person name="Martens E.C."/>
            <person name="Marri P.R."/>
            <person name="Medigue C."/>
            <person name="Menard M.L."/>
            <person name="Miller N.M."/>
            <person name="Morales-Soto N."/>
            <person name="Norton S."/>
            <person name="Ogier J.C."/>
            <person name="Orchard S.S."/>
            <person name="Park D."/>
            <person name="Park Y."/>
            <person name="Qurollo B.A."/>
            <person name="Sugar D.R."/>
            <person name="Richards G.R."/>
            <person name="Rouy Z."/>
            <person name="Slominski B."/>
            <person name="Slominski K."/>
            <person name="Snyder H."/>
            <person name="Tjaden B.C."/>
            <person name="van der Hoeven R."/>
            <person name="Welch R.D."/>
            <person name="Wheeler C."/>
            <person name="Xiang B."/>
            <person name="Barbazuk B."/>
            <person name="Gaudriault S."/>
            <person name="Goodner B."/>
            <person name="Slater S.C."/>
            <person name="Forst S."/>
            <person name="Goldman B.S."/>
            <person name="Goodrich-Blair H."/>
        </authorList>
    </citation>
    <scope>NUCLEOTIDE SEQUENCE [LARGE SCALE GENOMIC DNA]</scope>
    <source>
        <strain evidence="2">SS-2004</strain>
    </source>
</reference>
<keyword evidence="1" id="KW-0472">Membrane</keyword>
<evidence type="ECO:0000313" key="2">
    <source>
        <dbReference type="EMBL" id="CBJ81020.1"/>
    </source>
</evidence>
<dbReference type="HOGENOM" id="CLU_3159416_0_0_6"/>
<dbReference type="EMBL" id="FN667741">
    <property type="protein sequence ID" value="CBJ81020.1"/>
    <property type="molecule type" value="Genomic_DNA"/>
</dbReference>
<dbReference type="AlphaFoldDB" id="D3V2Q5"/>
<feature type="transmembrane region" description="Helical" evidence="1">
    <location>
        <begin position="25"/>
        <end position="44"/>
    </location>
</feature>
<keyword evidence="1" id="KW-1133">Transmembrane helix</keyword>
<dbReference type="Proteomes" id="UP000002045">
    <property type="component" value="Chromosome"/>
</dbReference>
<sequence>MGNLAAGLIGGNVRANKLDSLPELFSNVSLSLIICSAILLALIIPIRRLMNNFHQAETKS</sequence>
<accession>D3V2Q5</accession>
<keyword evidence="1" id="KW-0812">Transmembrane</keyword>
<dbReference type="Gene3D" id="1.20.1250.20">
    <property type="entry name" value="MFS general substrate transporter like domains"/>
    <property type="match status" value="1"/>
</dbReference>
<organism evidence="2 3">
    <name type="scientific">Xenorhabdus bovienii (strain SS-2004)</name>
    <name type="common">Xenorhabdus nematophila subsp. bovienii</name>
    <dbReference type="NCBI Taxonomy" id="406818"/>
    <lineage>
        <taxon>Bacteria</taxon>
        <taxon>Pseudomonadati</taxon>
        <taxon>Pseudomonadota</taxon>
        <taxon>Gammaproteobacteria</taxon>
        <taxon>Enterobacterales</taxon>
        <taxon>Morganellaceae</taxon>
        <taxon>Xenorhabdus</taxon>
    </lineage>
</organism>
<dbReference type="STRING" id="406818.XBJ1_1894"/>
<dbReference type="InterPro" id="IPR036259">
    <property type="entry name" value="MFS_trans_sf"/>
</dbReference>
<evidence type="ECO:0000256" key="1">
    <source>
        <dbReference type="SAM" id="Phobius"/>
    </source>
</evidence>